<dbReference type="InterPro" id="IPR002575">
    <property type="entry name" value="Aminoglycoside_PTrfase"/>
</dbReference>
<dbReference type="SUPFAM" id="SSF56112">
    <property type="entry name" value="Protein kinase-like (PK-like)"/>
    <property type="match status" value="1"/>
</dbReference>
<comment type="caution">
    <text evidence="2">The sequence shown here is derived from an EMBL/GenBank/DDBJ whole genome shotgun (WGS) entry which is preliminary data.</text>
</comment>
<name>A0A0F9T3D9_9ZZZZ</name>
<evidence type="ECO:0000313" key="2">
    <source>
        <dbReference type="EMBL" id="KKN35998.1"/>
    </source>
</evidence>
<protein>
    <recommendedName>
        <fullName evidence="1">Aminoglycoside phosphotransferase domain-containing protein</fullName>
    </recommendedName>
</protein>
<gene>
    <name evidence="2" type="ORF">LCGC14_0778110</name>
</gene>
<dbReference type="InterPro" id="IPR011009">
    <property type="entry name" value="Kinase-like_dom_sf"/>
</dbReference>
<dbReference type="Pfam" id="PF01636">
    <property type="entry name" value="APH"/>
    <property type="match status" value="1"/>
</dbReference>
<dbReference type="EMBL" id="LAZR01001995">
    <property type="protein sequence ID" value="KKN35998.1"/>
    <property type="molecule type" value="Genomic_DNA"/>
</dbReference>
<evidence type="ECO:0000259" key="1">
    <source>
        <dbReference type="Pfam" id="PF01636"/>
    </source>
</evidence>
<proteinExistence type="predicted"/>
<dbReference type="AlphaFoldDB" id="A0A0F9T3D9"/>
<dbReference type="Gene3D" id="3.90.1200.10">
    <property type="match status" value="1"/>
</dbReference>
<sequence length="273" mass="32208">MEKGDLIGKGREAEIIYWGNNRVLKLFFKTFSRDWVDYQFKVNSLVEKKFPNCPKAFEKIEDNGRFAIIYEYIEGITLNEFMGKKLKNMGKSLRMLAEIHVDMHKHIIKDIHTQKNKLEYEINQTNLIDEDQKKEVIQHLEKLPDGNIICHSDFHPDNIIISKNKLFVVDWANACSGHPNGDVSRTYYIIKYGLSPSDEVFMKKSFMHRFLYRTAKGRAAKIYLNHYLKLTIISLKEIRKWDLPTFAARLREGISLENKNLQKMILKKLKKHK</sequence>
<organism evidence="2">
    <name type="scientific">marine sediment metagenome</name>
    <dbReference type="NCBI Taxonomy" id="412755"/>
    <lineage>
        <taxon>unclassified sequences</taxon>
        <taxon>metagenomes</taxon>
        <taxon>ecological metagenomes</taxon>
    </lineage>
</organism>
<feature type="domain" description="Aminoglycoside phosphotransferase" evidence="1">
    <location>
        <begin position="45"/>
        <end position="187"/>
    </location>
</feature>
<accession>A0A0F9T3D9</accession>
<reference evidence="2" key="1">
    <citation type="journal article" date="2015" name="Nature">
        <title>Complex archaea that bridge the gap between prokaryotes and eukaryotes.</title>
        <authorList>
            <person name="Spang A."/>
            <person name="Saw J.H."/>
            <person name="Jorgensen S.L."/>
            <person name="Zaremba-Niedzwiedzka K."/>
            <person name="Martijn J."/>
            <person name="Lind A.E."/>
            <person name="van Eijk R."/>
            <person name="Schleper C."/>
            <person name="Guy L."/>
            <person name="Ettema T.J."/>
        </authorList>
    </citation>
    <scope>NUCLEOTIDE SEQUENCE</scope>
</reference>